<sequence length="244" mass="28633">MSPLSRTPPLKTIHSSKINLVLIRINEPMLPRKEMKKSQELQLLKQLCQLELILEKINRLELWKMKGGLKTTEPVLKELYQNALIIQMDIACQHQSALLETIKNEKSLYPKSMKLLFNQPQLLSIPDEQYQLNHLDELYVTACRLYHDMNLSNHKYITYQLALLYHCINRQGVPYMTYKKRIEQRFDEIKSITKQFLVVHLDSDIVSWLQSLTLDIIMQVTDQTSILKCGKLFSVIHQMTVPLN</sequence>
<dbReference type="AlphaFoldDB" id="A0A8H7QTY0"/>
<proteinExistence type="predicted"/>
<organism evidence="1 2">
    <name type="scientific">Mucor saturninus</name>
    <dbReference type="NCBI Taxonomy" id="64648"/>
    <lineage>
        <taxon>Eukaryota</taxon>
        <taxon>Fungi</taxon>
        <taxon>Fungi incertae sedis</taxon>
        <taxon>Mucoromycota</taxon>
        <taxon>Mucoromycotina</taxon>
        <taxon>Mucoromycetes</taxon>
        <taxon>Mucorales</taxon>
        <taxon>Mucorineae</taxon>
        <taxon>Mucoraceae</taxon>
        <taxon>Mucor</taxon>
    </lineage>
</organism>
<gene>
    <name evidence="1" type="ORF">INT47_007934</name>
</gene>
<dbReference type="EMBL" id="JAEPRD010000123">
    <property type="protein sequence ID" value="KAG2197700.1"/>
    <property type="molecule type" value="Genomic_DNA"/>
</dbReference>
<evidence type="ECO:0000313" key="1">
    <source>
        <dbReference type="EMBL" id="KAG2197700.1"/>
    </source>
</evidence>
<keyword evidence="2" id="KW-1185">Reference proteome</keyword>
<evidence type="ECO:0000313" key="2">
    <source>
        <dbReference type="Proteomes" id="UP000603453"/>
    </source>
</evidence>
<comment type="caution">
    <text evidence="1">The sequence shown here is derived from an EMBL/GenBank/DDBJ whole genome shotgun (WGS) entry which is preliminary data.</text>
</comment>
<reference evidence="1" key="1">
    <citation type="submission" date="2020-12" db="EMBL/GenBank/DDBJ databases">
        <title>Metabolic potential, ecology and presence of endohyphal bacteria is reflected in genomic diversity of Mucoromycotina.</title>
        <authorList>
            <person name="Muszewska A."/>
            <person name="Okrasinska A."/>
            <person name="Steczkiewicz K."/>
            <person name="Drgas O."/>
            <person name="Orlowska M."/>
            <person name="Perlinska-Lenart U."/>
            <person name="Aleksandrzak-Piekarczyk T."/>
            <person name="Szatraj K."/>
            <person name="Zielenkiewicz U."/>
            <person name="Pilsyk S."/>
            <person name="Malc E."/>
            <person name="Mieczkowski P."/>
            <person name="Kruszewska J.S."/>
            <person name="Biernat P."/>
            <person name="Pawlowska J."/>
        </authorList>
    </citation>
    <scope>NUCLEOTIDE SEQUENCE</scope>
    <source>
        <strain evidence="1">WA0000017839</strain>
    </source>
</reference>
<name>A0A8H7QTY0_9FUNG</name>
<accession>A0A8H7QTY0</accession>
<protein>
    <submittedName>
        <fullName evidence="1">Uncharacterized protein</fullName>
    </submittedName>
</protein>
<dbReference type="Proteomes" id="UP000603453">
    <property type="component" value="Unassembled WGS sequence"/>
</dbReference>
<dbReference type="OrthoDB" id="533331at2759"/>